<dbReference type="InterPro" id="IPR037066">
    <property type="entry name" value="Plug_dom_sf"/>
</dbReference>
<evidence type="ECO:0000256" key="3">
    <source>
        <dbReference type="ARBA" id="ARBA00022448"/>
    </source>
</evidence>
<evidence type="ECO:0000259" key="13">
    <source>
        <dbReference type="Pfam" id="PF00593"/>
    </source>
</evidence>
<evidence type="ECO:0000256" key="1">
    <source>
        <dbReference type="ARBA" id="ARBA00004571"/>
    </source>
</evidence>
<dbReference type="InterPro" id="IPR012910">
    <property type="entry name" value="Plug_dom"/>
</dbReference>
<name>A0ABV4P641_9GAMM</name>
<evidence type="ECO:0000313" key="16">
    <source>
        <dbReference type="Proteomes" id="UP001569428"/>
    </source>
</evidence>
<evidence type="ECO:0000256" key="12">
    <source>
        <dbReference type="RuleBase" id="RU003357"/>
    </source>
</evidence>
<feature type="domain" description="TonB-dependent receptor plug" evidence="14">
    <location>
        <begin position="46"/>
        <end position="152"/>
    </location>
</feature>
<evidence type="ECO:0000256" key="7">
    <source>
        <dbReference type="ARBA" id="ARBA00023077"/>
    </source>
</evidence>
<keyword evidence="4 11" id="KW-1134">Transmembrane beta strand</keyword>
<dbReference type="Pfam" id="PF07715">
    <property type="entry name" value="Plug"/>
    <property type="match status" value="1"/>
</dbReference>
<dbReference type="Proteomes" id="UP001569428">
    <property type="component" value="Unassembled WGS sequence"/>
</dbReference>
<dbReference type="PANTHER" id="PTHR30069:SF29">
    <property type="entry name" value="HEMOGLOBIN AND HEMOGLOBIN-HAPTOGLOBIN-BINDING PROTEIN 1-RELATED"/>
    <property type="match status" value="1"/>
</dbReference>
<proteinExistence type="inferred from homology"/>
<keyword evidence="10 11" id="KW-0998">Cell outer membrane</keyword>
<evidence type="ECO:0000256" key="2">
    <source>
        <dbReference type="ARBA" id="ARBA00008143"/>
    </source>
</evidence>
<accession>A0ABV4P641</accession>
<keyword evidence="16" id="KW-1185">Reference proteome</keyword>
<evidence type="ECO:0000256" key="8">
    <source>
        <dbReference type="ARBA" id="ARBA00023136"/>
    </source>
</evidence>
<feature type="domain" description="TonB-dependent receptor-like beta-barrel" evidence="13">
    <location>
        <begin position="205"/>
        <end position="590"/>
    </location>
</feature>
<dbReference type="SUPFAM" id="SSF56935">
    <property type="entry name" value="Porins"/>
    <property type="match status" value="1"/>
</dbReference>
<dbReference type="PANTHER" id="PTHR30069">
    <property type="entry name" value="TONB-DEPENDENT OUTER MEMBRANE RECEPTOR"/>
    <property type="match status" value="1"/>
</dbReference>
<keyword evidence="8 11" id="KW-0472">Membrane</keyword>
<comment type="subcellular location">
    <subcellularLocation>
        <location evidence="1 11">Cell outer membrane</location>
        <topology evidence="1 11">Multi-pass membrane protein</topology>
    </subcellularLocation>
</comment>
<evidence type="ECO:0000256" key="10">
    <source>
        <dbReference type="ARBA" id="ARBA00023237"/>
    </source>
</evidence>
<dbReference type="PROSITE" id="PS52016">
    <property type="entry name" value="TONB_DEPENDENT_REC_3"/>
    <property type="match status" value="1"/>
</dbReference>
<evidence type="ECO:0000256" key="9">
    <source>
        <dbReference type="ARBA" id="ARBA00023170"/>
    </source>
</evidence>
<comment type="similarity">
    <text evidence="2">Belongs to the TonB-dependent receptor family. Hemoglobin/haptoglobin binding protein subfamily.</text>
</comment>
<evidence type="ECO:0000256" key="6">
    <source>
        <dbReference type="ARBA" id="ARBA00022729"/>
    </source>
</evidence>
<dbReference type="Gene3D" id="2.170.130.10">
    <property type="entry name" value="TonB-dependent receptor, plug domain"/>
    <property type="match status" value="1"/>
</dbReference>
<dbReference type="EMBL" id="JBGMEK010000099">
    <property type="protein sequence ID" value="MFA0813482.1"/>
    <property type="molecule type" value="Genomic_DNA"/>
</dbReference>
<keyword evidence="7 12" id="KW-0798">TonB box</keyword>
<comment type="caution">
    <text evidence="15">The sequence shown here is derived from an EMBL/GenBank/DDBJ whole genome shotgun (WGS) entry which is preliminary data.</text>
</comment>
<keyword evidence="3 11" id="KW-0813">Transport</keyword>
<gene>
    <name evidence="15" type="ORF">ACCI49_21545</name>
</gene>
<evidence type="ECO:0000313" key="15">
    <source>
        <dbReference type="EMBL" id="MFA0813482.1"/>
    </source>
</evidence>
<dbReference type="CDD" id="cd01347">
    <property type="entry name" value="ligand_gated_channel"/>
    <property type="match status" value="1"/>
</dbReference>
<reference evidence="15 16" key="1">
    <citation type="submission" date="2024-08" db="EMBL/GenBank/DDBJ databases">
        <authorList>
            <person name="Ishaq N."/>
        </authorList>
    </citation>
    <scope>NUCLEOTIDE SEQUENCE [LARGE SCALE GENOMIC DNA]</scope>
    <source>
        <strain evidence="15 16">DSM 18651</strain>
    </source>
</reference>
<keyword evidence="5 11" id="KW-0812">Transmembrane</keyword>
<protein>
    <submittedName>
        <fullName evidence="15">TonB-dependent receptor plug domain-containing protein</fullName>
    </submittedName>
</protein>
<dbReference type="InterPro" id="IPR000531">
    <property type="entry name" value="Beta-barrel_TonB"/>
</dbReference>
<dbReference type="Gene3D" id="2.40.170.20">
    <property type="entry name" value="TonB-dependent receptor, beta-barrel domain"/>
    <property type="match status" value="1"/>
</dbReference>
<keyword evidence="6" id="KW-0732">Signal</keyword>
<evidence type="ECO:0000259" key="14">
    <source>
        <dbReference type="Pfam" id="PF07715"/>
    </source>
</evidence>
<evidence type="ECO:0000256" key="5">
    <source>
        <dbReference type="ARBA" id="ARBA00022692"/>
    </source>
</evidence>
<organism evidence="15 16">
    <name type="scientific">Microbulbifer epialgicus</name>
    <dbReference type="NCBI Taxonomy" id="393907"/>
    <lineage>
        <taxon>Bacteria</taxon>
        <taxon>Pseudomonadati</taxon>
        <taxon>Pseudomonadota</taxon>
        <taxon>Gammaproteobacteria</taxon>
        <taxon>Cellvibrionales</taxon>
        <taxon>Microbulbiferaceae</taxon>
        <taxon>Microbulbifer</taxon>
    </lineage>
</organism>
<dbReference type="InterPro" id="IPR036942">
    <property type="entry name" value="Beta-barrel_TonB_sf"/>
</dbReference>
<dbReference type="Pfam" id="PF00593">
    <property type="entry name" value="TonB_dep_Rec_b-barrel"/>
    <property type="match status" value="1"/>
</dbReference>
<evidence type="ECO:0000256" key="4">
    <source>
        <dbReference type="ARBA" id="ARBA00022452"/>
    </source>
</evidence>
<evidence type="ECO:0000256" key="11">
    <source>
        <dbReference type="PROSITE-ProRule" id="PRU01360"/>
    </source>
</evidence>
<dbReference type="InterPro" id="IPR039426">
    <property type="entry name" value="TonB-dep_rcpt-like"/>
</dbReference>
<dbReference type="RefSeq" id="WP_371841296.1">
    <property type="nucleotide sequence ID" value="NZ_JBGMEK010000099.1"/>
</dbReference>
<keyword evidence="9 15" id="KW-0675">Receptor</keyword>
<sequence>MKKSLLSLTVLSAVSVPVLGESTDSASSIPDLETLVVVSSRQDEPLRRIATSVTVLDEEQLKARGLASLADVLRSVPSVSVNNSGGIGKTTSLQVRGESGFRTLVQIDGIDISDPTGLQSGAHIEHIMSSNLQRVELLRGPQGMLYGADAGGVLDISTRREDEGQRFELSAEGGSYDTERYNASASGANETLDYFLSAAALETDGFNTSSDDTELRDDDGYDNETLHGRVGWNISELWRVEAVARDTDASGEYDRCGWPSQDDCNFDFSQESARVSLAHNGEDGQQELAYSHSDLKRIYIGGGTSYEYEGDIEKLNLTGSHGFSREHGMVYGVEHREDTSGDLDRDQWAVYSEYRGSYADQAYITLGLRHDNNSDFGRFNSFRASSAYLFENVANGTVKIKGSYGTGFRAPSLYEVNHNATATDRLTSEPLELPTLSPEESRGLDLGVEYFGENSLYLEFVLFKQVIDKEIGWNNDAYGYLQSQGTSKSRGVELIAETQVTDTLLLSANYTYTDAEQADDSPRPRIPKHLANLGFTYKPTGALSLLVNLRSSAGAEDTDGSSIDDYQVLDASVRYQLNNATAVYIRGENLADEDYEEVPGYNTAGAAAYAGVEFSF</sequence>